<dbReference type="Proteomes" id="UP001219518">
    <property type="component" value="Unassembled WGS sequence"/>
</dbReference>
<reference evidence="1" key="1">
    <citation type="submission" date="2021-07" db="EMBL/GenBank/DDBJ databases">
        <authorList>
            <person name="Catto M.A."/>
            <person name="Jacobson A."/>
            <person name="Kennedy G."/>
            <person name="Labadie P."/>
            <person name="Hunt B.G."/>
            <person name="Srinivasan R."/>
        </authorList>
    </citation>
    <scope>NUCLEOTIDE SEQUENCE</scope>
    <source>
        <strain evidence="1">PL_HMW_Pooled</strain>
        <tissue evidence="1">Head</tissue>
    </source>
</reference>
<name>A0AAE1L831_9NEOP</name>
<dbReference type="AlphaFoldDB" id="A0AAE1L831"/>
<reference evidence="1" key="2">
    <citation type="journal article" date="2023" name="BMC Genomics">
        <title>Pest status, molecular evolution, and epigenetic factors derived from the genome assembly of Frankliniella fusca, a thysanopteran phytovirus vector.</title>
        <authorList>
            <person name="Catto M.A."/>
            <person name="Labadie P.E."/>
            <person name="Jacobson A.L."/>
            <person name="Kennedy G.G."/>
            <person name="Srinivasan R."/>
            <person name="Hunt B.G."/>
        </authorList>
    </citation>
    <scope>NUCLEOTIDE SEQUENCE</scope>
    <source>
        <strain evidence="1">PL_HMW_Pooled</strain>
    </source>
</reference>
<proteinExistence type="predicted"/>
<organism evidence="1 2">
    <name type="scientific">Frankliniella fusca</name>
    <dbReference type="NCBI Taxonomy" id="407009"/>
    <lineage>
        <taxon>Eukaryota</taxon>
        <taxon>Metazoa</taxon>
        <taxon>Ecdysozoa</taxon>
        <taxon>Arthropoda</taxon>
        <taxon>Hexapoda</taxon>
        <taxon>Insecta</taxon>
        <taxon>Pterygota</taxon>
        <taxon>Neoptera</taxon>
        <taxon>Paraneoptera</taxon>
        <taxon>Thysanoptera</taxon>
        <taxon>Terebrantia</taxon>
        <taxon>Thripoidea</taxon>
        <taxon>Thripidae</taxon>
        <taxon>Frankliniella</taxon>
    </lineage>
</organism>
<sequence length="111" mass="12930">MMMYGRDINLPPAMARGPVPDQRAPRLPESDYPAWLHSRLQDLHHSVRERADTLSWSMKQRYNIRAKRPEYTAGSSVWLFDPRRRVGKPPKLESWWAGPYVVEAMLNDVVA</sequence>
<gene>
    <name evidence="1" type="ORF">KUF71_019972</name>
</gene>
<protein>
    <submittedName>
        <fullName evidence="1">Anamorsin</fullName>
    </submittedName>
</protein>
<accession>A0AAE1L831</accession>
<evidence type="ECO:0000313" key="1">
    <source>
        <dbReference type="EMBL" id="KAK3909963.1"/>
    </source>
</evidence>
<comment type="caution">
    <text evidence="1">The sequence shown here is derived from an EMBL/GenBank/DDBJ whole genome shotgun (WGS) entry which is preliminary data.</text>
</comment>
<dbReference type="EMBL" id="JAHWGI010000135">
    <property type="protein sequence ID" value="KAK3909963.1"/>
    <property type="molecule type" value="Genomic_DNA"/>
</dbReference>
<keyword evidence="2" id="KW-1185">Reference proteome</keyword>
<evidence type="ECO:0000313" key="2">
    <source>
        <dbReference type="Proteomes" id="UP001219518"/>
    </source>
</evidence>